<accession>A0A918WYK0</accession>
<comment type="caution">
    <text evidence="2">The sequence shown here is derived from an EMBL/GenBank/DDBJ whole genome shotgun (WGS) entry which is preliminary data.</text>
</comment>
<gene>
    <name evidence="2" type="ORF">GCM10010334_34740</name>
</gene>
<sequence length="121" mass="12213">MVEPVGSRVSAALAYRVFPVAAFIRNAPLAVTVGALGAIGAPIATAGAGAACAGAAATPAASTEPAVAAAVTATAEARRSWGLRRFFKVFAVLTVLTVFTVILQMPMSCGHMRMSPTPPDE</sequence>
<evidence type="ECO:0000313" key="2">
    <source>
        <dbReference type="EMBL" id="GHC95454.1"/>
    </source>
</evidence>
<feature type="transmembrane region" description="Helical" evidence="1">
    <location>
        <begin position="86"/>
        <end position="107"/>
    </location>
</feature>
<reference evidence="2" key="2">
    <citation type="submission" date="2020-09" db="EMBL/GenBank/DDBJ databases">
        <authorList>
            <person name="Sun Q."/>
            <person name="Ohkuma M."/>
        </authorList>
    </citation>
    <scope>NUCLEOTIDE SEQUENCE</scope>
    <source>
        <strain evidence="2">JCM 4637</strain>
    </source>
</reference>
<dbReference type="EMBL" id="BMVC01000006">
    <property type="protein sequence ID" value="GHC95454.1"/>
    <property type="molecule type" value="Genomic_DNA"/>
</dbReference>
<reference evidence="2" key="1">
    <citation type="journal article" date="2014" name="Int. J. Syst. Evol. Microbiol.">
        <title>Complete genome sequence of Corynebacterium casei LMG S-19264T (=DSM 44701T), isolated from a smear-ripened cheese.</title>
        <authorList>
            <consortium name="US DOE Joint Genome Institute (JGI-PGF)"/>
            <person name="Walter F."/>
            <person name="Albersmeier A."/>
            <person name="Kalinowski J."/>
            <person name="Ruckert C."/>
        </authorList>
    </citation>
    <scope>NUCLEOTIDE SEQUENCE</scope>
    <source>
        <strain evidence="2">JCM 4637</strain>
    </source>
</reference>
<evidence type="ECO:0000256" key="1">
    <source>
        <dbReference type="SAM" id="Phobius"/>
    </source>
</evidence>
<organism evidence="2 3">
    <name type="scientific">Streptomyces finlayi</name>
    <dbReference type="NCBI Taxonomy" id="67296"/>
    <lineage>
        <taxon>Bacteria</taxon>
        <taxon>Bacillati</taxon>
        <taxon>Actinomycetota</taxon>
        <taxon>Actinomycetes</taxon>
        <taxon>Kitasatosporales</taxon>
        <taxon>Streptomycetaceae</taxon>
        <taxon>Streptomyces</taxon>
    </lineage>
</organism>
<dbReference type="AlphaFoldDB" id="A0A918WYK0"/>
<evidence type="ECO:0000313" key="3">
    <source>
        <dbReference type="Proteomes" id="UP000638353"/>
    </source>
</evidence>
<keyword evidence="1" id="KW-0812">Transmembrane</keyword>
<keyword evidence="1" id="KW-0472">Membrane</keyword>
<keyword evidence="1" id="KW-1133">Transmembrane helix</keyword>
<name>A0A918WYK0_9ACTN</name>
<dbReference type="Proteomes" id="UP000638353">
    <property type="component" value="Unassembled WGS sequence"/>
</dbReference>
<protein>
    <submittedName>
        <fullName evidence="2">Uncharacterized protein</fullName>
    </submittedName>
</protein>
<proteinExistence type="predicted"/>